<dbReference type="AlphaFoldDB" id="A0A9D1NZM6"/>
<protein>
    <recommendedName>
        <fullName evidence="2">dUTP diphosphatase</fullName>
        <ecNumber evidence="2">3.6.1.23</ecNumber>
    </recommendedName>
</protein>
<dbReference type="CDD" id="cd07557">
    <property type="entry name" value="trimeric_dUTPase"/>
    <property type="match status" value="1"/>
</dbReference>
<sequence length="146" mass="15372">MEIKIKKLNEKAMLPSGGSAKAAGYDLYACLEEDTLVIAPHTTALVGTGLAAAIPEGYFGGIFARSGLASKQGLRPANCVGVVDADYRGEIKVALHNDTDQPQKIADGERIAQLVVLPFLAVSFQVTDELDETERGAGGFGHTGRK</sequence>
<dbReference type="Proteomes" id="UP000886889">
    <property type="component" value="Unassembled WGS sequence"/>
</dbReference>
<evidence type="ECO:0000256" key="2">
    <source>
        <dbReference type="ARBA" id="ARBA00012379"/>
    </source>
</evidence>
<evidence type="ECO:0000256" key="1">
    <source>
        <dbReference type="ARBA" id="ARBA00006581"/>
    </source>
</evidence>
<organism evidence="7 8">
    <name type="scientific">Candidatus Merdiplasma excrementigallinarum</name>
    <dbReference type="NCBI Taxonomy" id="2840864"/>
    <lineage>
        <taxon>Bacteria</taxon>
        <taxon>Bacillati</taxon>
        <taxon>Bacillota</taxon>
        <taxon>Clostridia</taxon>
        <taxon>Lachnospirales</taxon>
        <taxon>Lachnospiraceae</taxon>
        <taxon>Lachnospiraceae incertae sedis</taxon>
        <taxon>Candidatus Merdiplasma</taxon>
    </lineage>
</organism>
<dbReference type="PANTHER" id="PTHR11241:SF0">
    <property type="entry name" value="DEOXYURIDINE 5'-TRIPHOSPHATE NUCLEOTIDOHYDROLASE"/>
    <property type="match status" value="1"/>
</dbReference>
<dbReference type="InterPro" id="IPR029054">
    <property type="entry name" value="dUTPase-like"/>
</dbReference>
<dbReference type="InterPro" id="IPR033704">
    <property type="entry name" value="dUTPase_trimeric"/>
</dbReference>
<dbReference type="GO" id="GO:0006226">
    <property type="term" value="P:dUMP biosynthetic process"/>
    <property type="evidence" value="ECO:0007669"/>
    <property type="project" value="InterPro"/>
</dbReference>
<evidence type="ECO:0000256" key="5">
    <source>
        <dbReference type="ARBA" id="ARBA00047686"/>
    </source>
</evidence>
<dbReference type="GO" id="GO:0004170">
    <property type="term" value="F:dUTP diphosphatase activity"/>
    <property type="evidence" value="ECO:0007669"/>
    <property type="project" value="UniProtKB-EC"/>
</dbReference>
<comment type="similarity">
    <text evidence="1">Belongs to the dUTPase family.</text>
</comment>
<dbReference type="NCBIfam" id="NF001862">
    <property type="entry name" value="PRK00601.1"/>
    <property type="match status" value="1"/>
</dbReference>
<reference evidence="7" key="2">
    <citation type="journal article" date="2021" name="PeerJ">
        <title>Extensive microbial diversity within the chicken gut microbiome revealed by metagenomics and culture.</title>
        <authorList>
            <person name="Gilroy R."/>
            <person name="Ravi A."/>
            <person name="Getino M."/>
            <person name="Pursley I."/>
            <person name="Horton D.L."/>
            <person name="Alikhan N.F."/>
            <person name="Baker D."/>
            <person name="Gharbi K."/>
            <person name="Hall N."/>
            <person name="Watson M."/>
            <person name="Adriaenssens E.M."/>
            <person name="Foster-Nyarko E."/>
            <person name="Jarju S."/>
            <person name="Secka A."/>
            <person name="Antonio M."/>
            <person name="Oren A."/>
            <person name="Chaudhuri R.R."/>
            <person name="La Ragione R."/>
            <person name="Hildebrand F."/>
            <person name="Pallen M.J."/>
        </authorList>
    </citation>
    <scope>NUCLEOTIDE SEQUENCE</scope>
    <source>
        <strain evidence="7">ChiBcec6-7307</strain>
    </source>
</reference>
<dbReference type="SUPFAM" id="SSF51283">
    <property type="entry name" value="dUTPase-like"/>
    <property type="match status" value="1"/>
</dbReference>
<dbReference type="EMBL" id="DVOS01000056">
    <property type="protein sequence ID" value="HIV23572.1"/>
    <property type="molecule type" value="Genomic_DNA"/>
</dbReference>
<dbReference type="NCBIfam" id="TIGR00576">
    <property type="entry name" value="dut"/>
    <property type="match status" value="1"/>
</dbReference>
<accession>A0A9D1NZM6</accession>
<evidence type="ECO:0000313" key="7">
    <source>
        <dbReference type="EMBL" id="HIV23572.1"/>
    </source>
</evidence>
<dbReference type="Gene3D" id="2.70.40.10">
    <property type="match status" value="1"/>
</dbReference>
<keyword evidence="4" id="KW-0546">Nucleotide metabolism</keyword>
<feature type="domain" description="dUTPase-like" evidence="6">
    <location>
        <begin position="12"/>
        <end position="144"/>
    </location>
</feature>
<dbReference type="EC" id="3.6.1.23" evidence="2"/>
<dbReference type="Pfam" id="PF00692">
    <property type="entry name" value="dUTPase"/>
    <property type="match status" value="1"/>
</dbReference>
<keyword evidence="3 7" id="KW-0378">Hydrolase</keyword>
<name>A0A9D1NZM6_9FIRM</name>
<evidence type="ECO:0000256" key="4">
    <source>
        <dbReference type="ARBA" id="ARBA00023080"/>
    </source>
</evidence>
<evidence type="ECO:0000313" key="8">
    <source>
        <dbReference type="Proteomes" id="UP000886889"/>
    </source>
</evidence>
<dbReference type="GO" id="GO:0000287">
    <property type="term" value="F:magnesium ion binding"/>
    <property type="evidence" value="ECO:0007669"/>
    <property type="project" value="InterPro"/>
</dbReference>
<dbReference type="InterPro" id="IPR008181">
    <property type="entry name" value="dUTPase"/>
</dbReference>
<comment type="catalytic activity">
    <reaction evidence="5">
        <text>dUTP + H2O = dUMP + diphosphate + H(+)</text>
        <dbReference type="Rhea" id="RHEA:10248"/>
        <dbReference type="ChEBI" id="CHEBI:15377"/>
        <dbReference type="ChEBI" id="CHEBI:15378"/>
        <dbReference type="ChEBI" id="CHEBI:33019"/>
        <dbReference type="ChEBI" id="CHEBI:61555"/>
        <dbReference type="ChEBI" id="CHEBI:246422"/>
        <dbReference type="EC" id="3.6.1.23"/>
    </reaction>
</comment>
<reference evidence="7" key="1">
    <citation type="submission" date="2020-10" db="EMBL/GenBank/DDBJ databases">
        <authorList>
            <person name="Gilroy R."/>
        </authorList>
    </citation>
    <scope>NUCLEOTIDE SEQUENCE</scope>
    <source>
        <strain evidence="7">ChiBcec6-7307</strain>
    </source>
</reference>
<evidence type="ECO:0000256" key="3">
    <source>
        <dbReference type="ARBA" id="ARBA00022801"/>
    </source>
</evidence>
<gene>
    <name evidence="7" type="primary">dut</name>
    <name evidence="7" type="ORF">IAC80_06500</name>
</gene>
<comment type="caution">
    <text evidence="7">The sequence shown here is derived from an EMBL/GenBank/DDBJ whole genome shotgun (WGS) entry which is preliminary data.</text>
</comment>
<evidence type="ECO:0000259" key="6">
    <source>
        <dbReference type="Pfam" id="PF00692"/>
    </source>
</evidence>
<proteinExistence type="inferred from homology"/>
<dbReference type="GO" id="GO:0046081">
    <property type="term" value="P:dUTP catabolic process"/>
    <property type="evidence" value="ECO:0007669"/>
    <property type="project" value="InterPro"/>
</dbReference>
<dbReference type="InterPro" id="IPR036157">
    <property type="entry name" value="dUTPase-like_sf"/>
</dbReference>
<dbReference type="PANTHER" id="PTHR11241">
    <property type="entry name" value="DEOXYURIDINE 5'-TRIPHOSPHATE NUCLEOTIDOHYDROLASE"/>
    <property type="match status" value="1"/>
</dbReference>